<reference evidence="2" key="1">
    <citation type="journal article" date="2019" name="Int. J. Syst. Evol. Microbiol.">
        <title>The Global Catalogue of Microorganisms (GCM) 10K type strain sequencing project: providing services to taxonomists for standard genome sequencing and annotation.</title>
        <authorList>
            <consortium name="The Broad Institute Genomics Platform"/>
            <consortium name="The Broad Institute Genome Sequencing Center for Infectious Disease"/>
            <person name="Wu L."/>
            <person name="Ma J."/>
        </authorList>
    </citation>
    <scope>NUCLEOTIDE SEQUENCE [LARGE SCALE GENOMIC DNA]</scope>
    <source>
        <strain evidence="2">CCUG 62952</strain>
    </source>
</reference>
<accession>A0ABW3CWU1</accession>
<dbReference type="EMBL" id="JBHTJH010000004">
    <property type="protein sequence ID" value="MFD0861774.1"/>
    <property type="molecule type" value="Genomic_DNA"/>
</dbReference>
<name>A0ABW3CWU1_9FLAO</name>
<evidence type="ECO:0000313" key="2">
    <source>
        <dbReference type="Proteomes" id="UP001596978"/>
    </source>
</evidence>
<gene>
    <name evidence="1" type="ORF">ACFQ1M_06115</name>
</gene>
<proteinExistence type="predicted"/>
<sequence>MNDILRQYQGFLATPSLFDDDWVVGVPPFETKASFHLNKTIEIPERLRLGQRVEYFFSEYIDRSERYSLLAKNIQIKRKKATIGELDFLIKDLERRVNLHIELICKFYLFDPTFSNEELKCWIGPNRKDLLIEKVDKLKKKQLPLLYAPETQQHLQGLDLVTFREKKASKAIQLENFEQSICFKAQLFVPKEDLHRSFEEINKECIAGFYLNQKHLNAPFYKKCRFYLPKKYDWVSAPSLAYPFQTLEEVLPKIDHYIQNRYAPLCWSQLPDGTLERFFIVWW</sequence>
<dbReference type="Proteomes" id="UP001596978">
    <property type="component" value="Unassembled WGS sequence"/>
</dbReference>
<dbReference type="RefSeq" id="WP_386405423.1">
    <property type="nucleotide sequence ID" value="NZ_JBHTJH010000004.1"/>
</dbReference>
<dbReference type="InterPro" id="IPR015003">
    <property type="entry name" value="DUF1853"/>
</dbReference>
<organism evidence="1 2">
    <name type="scientific">Sungkyunkwania multivorans</name>
    <dbReference type="NCBI Taxonomy" id="1173618"/>
    <lineage>
        <taxon>Bacteria</taxon>
        <taxon>Pseudomonadati</taxon>
        <taxon>Bacteroidota</taxon>
        <taxon>Flavobacteriia</taxon>
        <taxon>Flavobacteriales</taxon>
        <taxon>Flavobacteriaceae</taxon>
        <taxon>Sungkyunkwania</taxon>
    </lineage>
</organism>
<evidence type="ECO:0000313" key="1">
    <source>
        <dbReference type="EMBL" id="MFD0861774.1"/>
    </source>
</evidence>
<protein>
    <submittedName>
        <fullName evidence="1">DUF1853 family protein</fullName>
    </submittedName>
</protein>
<comment type="caution">
    <text evidence="1">The sequence shown here is derived from an EMBL/GenBank/DDBJ whole genome shotgun (WGS) entry which is preliminary data.</text>
</comment>
<keyword evidence="2" id="KW-1185">Reference proteome</keyword>
<dbReference type="Pfam" id="PF08907">
    <property type="entry name" value="DUF1853"/>
    <property type="match status" value="1"/>
</dbReference>